<evidence type="ECO:0000313" key="2">
    <source>
        <dbReference type="Proteomes" id="UP001434883"/>
    </source>
</evidence>
<evidence type="ECO:0000313" key="1">
    <source>
        <dbReference type="EMBL" id="MEQ2207817.1"/>
    </source>
</evidence>
<dbReference type="EMBL" id="JAHRIN010046062">
    <property type="protein sequence ID" value="MEQ2207817.1"/>
    <property type="molecule type" value="Genomic_DNA"/>
</dbReference>
<name>A0ABV0RK61_9TELE</name>
<gene>
    <name evidence="1" type="ORF">XENOCAPTIV_019167</name>
</gene>
<proteinExistence type="predicted"/>
<feature type="non-terminal residue" evidence="1">
    <location>
        <position position="1"/>
    </location>
</feature>
<dbReference type="Proteomes" id="UP001434883">
    <property type="component" value="Unassembled WGS sequence"/>
</dbReference>
<accession>A0ABV0RK61</accession>
<organism evidence="1 2">
    <name type="scientific">Xenoophorus captivus</name>
    <dbReference type="NCBI Taxonomy" id="1517983"/>
    <lineage>
        <taxon>Eukaryota</taxon>
        <taxon>Metazoa</taxon>
        <taxon>Chordata</taxon>
        <taxon>Craniata</taxon>
        <taxon>Vertebrata</taxon>
        <taxon>Euteleostomi</taxon>
        <taxon>Actinopterygii</taxon>
        <taxon>Neopterygii</taxon>
        <taxon>Teleostei</taxon>
        <taxon>Neoteleostei</taxon>
        <taxon>Acanthomorphata</taxon>
        <taxon>Ovalentaria</taxon>
        <taxon>Atherinomorphae</taxon>
        <taxon>Cyprinodontiformes</taxon>
        <taxon>Goodeidae</taxon>
        <taxon>Xenoophorus</taxon>
    </lineage>
</organism>
<comment type="caution">
    <text evidence="1">The sequence shown here is derived from an EMBL/GenBank/DDBJ whole genome shotgun (WGS) entry which is preliminary data.</text>
</comment>
<reference evidence="1 2" key="1">
    <citation type="submission" date="2021-06" db="EMBL/GenBank/DDBJ databases">
        <authorList>
            <person name="Palmer J.M."/>
        </authorList>
    </citation>
    <scope>NUCLEOTIDE SEQUENCE [LARGE SCALE GENOMIC DNA]</scope>
    <source>
        <strain evidence="1 2">XC_2019</strain>
        <tissue evidence="1">Muscle</tissue>
    </source>
</reference>
<keyword evidence="2" id="KW-1185">Reference proteome</keyword>
<sequence length="94" mass="10783">SYRSHSRFPCLIWYYFNYVRDRRYSCLFERCQTAEFPHERGPCRDLSPPRRLRAGGALTWDSPADRGVFSGEGKMLLLLMVLMLSADAGCSASL</sequence>
<protein>
    <submittedName>
        <fullName evidence="1">Uncharacterized protein</fullName>
    </submittedName>
</protein>